<evidence type="ECO:0000256" key="1">
    <source>
        <dbReference type="SAM" id="SignalP"/>
    </source>
</evidence>
<keyword evidence="1" id="KW-0732">Signal</keyword>
<name>A0A6B0UBD0_IXORI</name>
<evidence type="ECO:0000313" key="2">
    <source>
        <dbReference type="EMBL" id="MXU86457.1"/>
    </source>
</evidence>
<reference evidence="2" key="1">
    <citation type="submission" date="2019-12" db="EMBL/GenBank/DDBJ databases">
        <title>An insight into the sialome of adult female Ixodes ricinus ticks feeding for 6 days.</title>
        <authorList>
            <person name="Perner J."/>
            <person name="Ribeiro J.M.C."/>
        </authorList>
    </citation>
    <scope>NUCLEOTIDE SEQUENCE</scope>
    <source>
        <strain evidence="2">Semi-engorged</strain>
        <tissue evidence="2">Salivary glands</tissue>
    </source>
</reference>
<protein>
    <submittedName>
        <fullName evidence="2">Putative secreted protein</fullName>
    </submittedName>
</protein>
<dbReference type="EMBL" id="GIFC01004374">
    <property type="protein sequence ID" value="MXU86457.1"/>
    <property type="molecule type" value="Transcribed_RNA"/>
</dbReference>
<dbReference type="AlphaFoldDB" id="A0A6B0UBD0"/>
<accession>A0A6B0UBD0</accession>
<feature type="chain" id="PRO_5025484648" evidence="1">
    <location>
        <begin position="29"/>
        <end position="91"/>
    </location>
</feature>
<sequence length="91" mass="10166">MTAFRRDPANNKCCLLLVFLCCTVPSHSIEKDDVDMSAHKACGHVHRPWVNSEVWGQQTGKSTPYSSISSPIGLWIVSADYQISKIKNNNM</sequence>
<proteinExistence type="predicted"/>
<organism evidence="2">
    <name type="scientific">Ixodes ricinus</name>
    <name type="common">Common tick</name>
    <name type="synonym">Acarus ricinus</name>
    <dbReference type="NCBI Taxonomy" id="34613"/>
    <lineage>
        <taxon>Eukaryota</taxon>
        <taxon>Metazoa</taxon>
        <taxon>Ecdysozoa</taxon>
        <taxon>Arthropoda</taxon>
        <taxon>Chelicerata</taxon>
        <taxon>Arachnida</taxon>
        <taxon>Acari</taxon>
        <taxon>Parasitiformes</taxon>
        <taxon>Ixodida</taxon>
        <taxon>Ixodoidea</taxon>
        <taxon>Ixodidae</taxon>
        <taxon>Ixodinae</taxon>
        <taxon>Ixodes</taxon>
    </lineage>
</organism>
<feature type="signal peptide" evidence="1">
    <location>
        <begin position="1"/>
        <end position="28"/>
    </location>
</feature>